<dbReference type="EMBL" id="CADCTR010001183">
    <property type="protein sequence ID" value="CAA9285074.1"/>
    <property type="molecule type" value="Genomic_DNA"/>
</dbReference>
<protein>
    <submittedName>
        <fullName evidence="1">Uncharacterized protein</fullName>
    </submittedName>
</protein>
<sequence>LAHAQGLGYLVLVSALLFEHPGPKMPFFFENWLTINPFYWSV</sequence>
<organism evidence="1">
    <name type="scientific">uncultured Chloroflexia bacterium</name>
    <dbReference type="NCBI Taxonomy" id="1672391"/>
    <lineage>
        <taxon>Bacteria</taxon>
        <taxon>Bacillati</taxon>
        <taxon>Chloroflexota</taxon>
        <taxon>Chloroflexia</taxon>
        <taxon>environmental samples</taxon>
    </lineage>
</organism>
<reference evidence="1" key="1">
    <citation type="submission" date="2020-02" db="EMBL/GenBank/DDBJ databases">
        <authorList>
            <person name="Meier V. D."/>
        </authorList>
    </citation>
    <scope>NUCLEOTIDE SEQUENCE</scope>
    <source>
        <strain evidence="1">AVDCRST_MAG93</strain>
    </source>
</reference>
<proteinExistence type="predicted"/>
<feature type="non-terminal residue" evidence="1">
    <location>
        <position position="1"/>
    </location>
</feature>
<gene>
    <name evidence="1" type="ORF">AVDCRST_MAG93-3466</name>
</gene>
<dbReference type="AlphaFoldDB" id="A0A6J4JR68"/>
<name>A0A6J4JR68_9CHLR</name>
<accession>A0A6J4JR68</accession>
<evidence type="ECO:0000313" key="1">
    <source>
        <dbReference type="EMBL" id="CAA9285074.1"/>
    </source>
</evidence>